<keyword evidence="4 9" id="KW-1133">Transmembrane helix</keyword>
<evidence type="ECO:0000256" key="7">
    <source>
        <dbReference type="SAM" id="Coils"/>
    </source>
</evidence>
<dbReference type="PANTHER" id="PTHR10217:SF435">
    <property type="entry name" value="POTASSIUM VOLTAGE-GATED CHANNEL PROTEIN EAG"/>
    <property type="match status" value="1"/>
</dbReference>
<sequence length="957" mass="105489">MPRKPTKILPTIQKHTPKKPGPIRDERCHSSSTDPDSHPTWHAQDQCADLAALLAQGEENHELARRFGSVAALWHWGQTCEVAISNLGYQKDQGWIDFGLQTEASSPPQLEPEALNASYTEDFDAGARDRFRALPSTKLRIPCLLNSEGIGQSKVVCGLGTTVASVEGQEEEKSKLRRKIEELRQAAGSAKNEVRKENSELSDVEDLDTGLVHVKSASKGSGGVVKQPRMSQSSLASGGSPMRLSLRNFSEQDGEAGTTPSPRASGSGMLFGMVPSSPSAPRASSSSRKVAPAPVQAASSRGRRNSAMLIPGVPAPKTPDPKKPSFGAPSLGAQTPPFTPRSSNGAHQSPQQSRARRGATVGLGGFTGEEVKLLPVWSKSTQGLAARVNVRSANAGMKDAEGNPMPGDCASPEKKGTNGCRRCMRYMHALLSGFVSDPSSPRRITWEVFGLLLIIYDLIWLPMQVFDSTDSQFTFATGVLSSIYWTFDIPLSFLVGFAIQDQGVIEKDLKKIAWNYCTGWLSLDLAIVTIDWVINFLDWTSSSSVSAGEGISFFRIGKAVRFLRLLRLLRLLRAHGRLNELLEHVQSEVSVIFISVARLIAFIMLLNHMVACAWFWIGLLNRPDTWLLQADSDILVAPMAYQYFTALHWSLTQFTPASMEVVPKNEIERLFNVVVIISAMVIFSTFISAITNAMNQLRNLNSERNEQAALLRRYMQQYPNVSAPVKARVWRSVKTLSQTRSRVHEADVTLLRLMPLSLRHDLSQEIYSAQFQHPFFVVCETCFLDQTRKIYSTALTEKYLSTTQELITRGENATHMYFLNSRVPESLLEYFEANAQEPTLKLTAGAWLCEAALWVKWTHKGTAKTNESSGCEVISVDAGVFQSILKDDAPVREPVAQIAGHASTVPAPVQSFRVKRTQKLQQPRPGNLRASVDTQVRNETGTSRLPGCHDGLPLYKV</sequence>
<protein>
    <submittedName>
        <fullName evidence="11">Eag protein</fullName>
    </submittedName>
</protein>
<keyword evidence="7" id="KW-0175">Coiled coil</keyword>
<keyword evidence="5" id="KW-0406">Ion transport</keyword>
<feature type="transmembrane region" description="Helical" evidence="9">
    <location>
        <begin position="671"/>
        <end position="694"/>
    </location>
</feature>
<evidence type="ECO:0000256" key="4">
    <source>
        <dbReference type="ARBA" id="ARBA00022989"/>
    </source>
</evidence>
<feature type="region of interest" description="Disordered" evidence="8">
    <location>
        <begin position="1"/>
        <end position="41"/>
    </location>
</feature>
<dbReference type="InterPro" id="IPR000595">
    <property type="entry name" value="cNMP-bd_dom"/>
</dbReference>
<comment type="subcellular location">
    <subcellularLocation>
        <location evidence="1">Membrane</location>
        <topology evidence="1">Multi-pass membrane protein</topology>
    </subcellularLocation>
</comment>
<feature type="compositionally biased region" description="Low complexity" evidence="8">
    <location>
        <begin position="274"/>
        <end position="295"/>
    </location>
</feature>
<reference evidence="11" key="1">
    <citation type="submission" date="2021-02" db="EMBL/GenBank/DDBJ databases">
        <authorList>
            <person name="Dougan E. K."/>
            <person name="Rhodes N."/>
            <person name="Thang M."/>
            <person name="Chan C."/>
        </authorList>
    </citation>
    <scope>NUCLEOTIDE SEQUENCE</scope>
</reference>
<dbReference type="InterPro" id="IPR050818">
    <property type="entry name" value="KCNH_animal-type"/>
</dbReference>
<feature type="region of interest" description="Disordered" evidence="8">
    <location>
        <begin position="217"/>
        <end position="357"/>
    </location>
</feature>
<feature type="transmembrane region" description="Helical" evidence="9">
    <location>
        <begin position="512"/>
        <end position="534"/>
    </location>
</feature>
<dbReference type="OrthoDB" id="428058at2759"/>
<dbReference type="InterPro" id="IPR014710">
    <property type="entry name" value="RmlC-like_jellyroll"/>
</dbReference>
<dbReference type="InterPro" id="IPR018490">
    <property type="entry name" value="cNMP-bd_dom_sf"/>
</dbReference>
<dbReference type="InterPro" id="IPR005821">
    <property type="entry name" value="Ion_trans_dom"/>
</dbReference>
<evidence type="ECO:0000256" key="3">
    <source>
        <dbReference type="ARBA" id="ARBA00022692"/>
    </source>
</evidence>
<evidence type="ECO:0000256" key="8">
    <source>
        <dbReference type="SAM" id="MobiDB-lite"/>
    </source>
</evidence>
<dbReference type="GO" id="GO:0042391">
    <property type="term" value="P:regulation of membrane potential"/>
    <property type="evidence" value="ECO:0007669"/>
    <property type="project" value="TreeGrafter"/>
</dbReference>
<evidence type="ECO:0000313" key="11">
    <source>
        <dbReference type="EMBL" id="CAE7940853.1"/>
    </source>
</evidence>
<feature type="coiled-coil region" evidence="7">
    <location>
        <begin position="166"/>
        <end position="200"/>
    </location>
</feature>
<dbReference type="PANTHER" id="PTHR10217">
    <property type="entry name" value="VOLTAGE AND LIGAND GATED POTASSIUM CHANNEL"/>
    <property type="match status" value="1"/>
</dbReference>
<keyword evidence="2" id="KW-0813">Transport</keyword>
<evidence type="ECO:0000256" key="9">
    <source>
        <dbReference type="SAM" id="Phobius"/>
    </source>
</evidence>
<evidence type="ECO:0000259" key="10">
    <source>
        <dbReference type="PROSITE" id="PS50042"/>
    </source>
</evidence>
<dbReference type="SUPFAM" id="SSF51206">
    <property type="entry name" value="cAMP-binding domain-like"/>
    <property type="match status" value="1"/>
</dbReference>
<organism evidence="11 12">
    <name type="scientific">Symbiodinium necroappetens</name>
    <dbReference type="NCBI Taxonomy" id="1628268"/>
    <lineage>
        <taxon>Eukaryota</taxon>
        <taxon>Sar</taxon>
        <taxon>Alveolata</taxon>
        <taxon>Dinophyceae</taxon>
        <taxon>Suessiales</taxon>
        <taxon>Symbiodiniaceae</taxon>
        <taxon>Symbiodinium</taxon>
    </lineage>
</organism>
<dbReference type="Pfam" id="PF00520">
    <property type="entry name" value="Ion_trans"/>
    <property type="match status" value="1"/>
</dbReference>
<feature type="compositionally biased region" description="Basic and acidic residues" evidence="8">
    <location>
        <begin position="22"/>
        <end position="39"/>
    </location>
</feature>
<dbReference type="GO" id="GO:0005886">
    <property type="term" value="C:plasma membrane"/>
    <property type="evidence" value="ECO:0007669"/>
    <property type="project" value="TreeGrafter"/>
</dbReference>
<evidence type="ECO:0000256" key="1">
    <source>
        <dbReference type="ARBA" id="ARBA00004141"/>
    </source>
</evidence>
<feature type="transmembrane region" description="Helical" evidence="9">
    <location>
        <begin position="591"/>
        <end position="620"/>
    </location>
</feature>
<evidence type="ECO:0000313" key="12">
    <source>
        <dbReference type="Proteomes" id="UP000601435"/>
    </source>
</evidence>
<dbReference type="GO" id="GO:0005249">
    <property type="term" value="F:voltage-gated potassium channel activity"/>
    <property type="evidence" value="ECO:0007669"/>
    <property type="project" value="TreeGrafter"/>
</dbReference>
<comment type="caution">
    <text evidence="11">The sequence shown here is derived from an EMBL/GenBank/DDBJ whole genome shotgun (WGS) entry which is preliminary data.</text>
</comment>
<keyword evidence="12" id="KW-1185">Reference proteome</keyword>
<accession>A0A813C8W2</accession>
<dbReference type="Proteomes" id="UP000601435">
    <property type="component" value="Unassembled WGS sequence"/>
</dbReference>
<proteinExistence type="predicted"/>
<dbReference type="Gene3D" id="2.60.120.10">
    <property type="entry name" value="Jelly Rolls"/>
    <property type="match status" value="1"/>
</dbReference>
<keyword evidence="3 9" id="KW-0812">Transmembrane</keyword>
<dbReference type="Gene3D" id="1.10.287.70">
    <property type="match status" value="1"/>
</dbReference>
<dbReference type="EMBL" id="CAJNJA010092463">
    <property type="protein sequence ID" value="CAE7940853.1"/>
    <property type="molecule type" value="Genomic_DNA"/>
</dbReference>
<evidence type="ECO:0000256" key="5">
    <source>
        <dbReference type="ARBA" id="ARBA00023065"/>
    </source>
</evidence>
<name>A0A813C8W2_9DINO</name>
<feature type="coiled-coil region" evidence="7">
    <location>
        <begin position="690"/>
        <end position="717"/>
    </location>
</feature>
<feature type="transmembrane region" description="Helical" evidence="9">
    <location>
        <begin position="483"/>
        <end position="500"/>
    </location>
</feature>
<gene>
    <name evidence="11" type="primary">eag</name>
    <name evidence="11" type="ORF">SNEC2469_LOCUS34056</name>
</gene>
<dbReference type="SUPFAM" id="SSF81324">
    <property type="entry name" value="Voltage-gated potassium channels"/>
    <property type="match status" value="1"/>
</dbReference>
<dbReference type="AlphaFoldDB" id="A0A813C8W2"/>
<feature type="domain" description="Cyclic nucleotide-binding" evidence="10">
    <location>
        <begin position="785"/>
        <end position="885"/>
    </location>
</feature>
<keyword evidence="6 9" id="KW-0472">Membrane</keyword>
<dbReference type="PROSITE" id="PS50042">
    <property type="entry name" value="CNMP_BINDING_3"/>
    <property type="match status" value="1"/>
</dbReference>
<evidence type="ECO:0000256" key="6">
    <source>
        <dbReference type="ARBA" id="ARBA00023136"/>
    </source>
</evidence>
<evidence type="ECO:0000256" key="2">
    <source>
        <dbReference type="ARBA" id="ARBA00022448"/>
    </source>
</evidence>
<feature type="compositionally biased region" description="Polar residues" evidence="8">
    <location>
        <begin position="340"/>
        <end position="353"/>
    </location>
</feature>